<dbReference type="EMBL" id="FOHX01000007">
    <property type="protein sequence ID" value="SEU18677.1"/>
    <property type="molecule type" value="Genomic_DNA"/>
</dbReference>
<accession>A0A1I0K6B9</accession>
<name>A0A1I0K6B9_9ACTN</name>
<gene>
    <name evidence="1" type="ORF">SAMN05421811_10734</name>
</gene>
<dbReference type="STRING" id="568860.SAMN05421811_10734"/>
<keyword evidence="2" id="KW-1185">Reference proteome</keyword>
<dbReference type="Proteomes" id="UP000199361">
    <property type="component" value="Unassembled WGS sequence"/>
</dbReference>
<reference evidence="1 2" key="1">
    <citation type="submission" date="2016-10" db="EMBL/GenBank/DDBJ databases">
        <authorList>
            <person name="de Groot N.N."/>
        </authorList>
    </citation>
    <scope>NUCLEOTIDE SEQUENCE [LARGE SCALE GENOMIC DNA]</scope>
    <source>
        <strain evidence="1 2">CGMCC 4.5598</strain>
    </source>
</reference>
<evidence type="ECO:0000313" key="1">
    <source>
        <dbReference type="EMBL" id="SEU18677.1"/>
    </source>
</evidence>
<sequence>MDVQTEILGLKLRVEDLEADRDMSGGQAAARQAELLREINERTRHLQKEIAALRGRIGEVCLEMGQDLAALQTEVEGVRRAMGPSFARVTRGCGGDAELRAGLAEGLAGVRAEMAQEFESVRSEMVDLGIKLDRLLAREDD</sequence>
<protein>
    <submittedName>
        <fullName evidence="1">Uncharacterized protein</fullName>
    </submittedName>
</protein>
<proteinExistence type="predicted"/>
<evidence type="ECO:0000313" key="2">
    <source>
        <dbReference type="Proteomes" id="UP000199361"/>
    </source>
</evidence>
<organism evidence="1 2">
    <name type="scientific">Nonomuraea wenchangensis</name>
    <dbReference type="NCBI Taxonomy" id="568860"/>
    <lineage>
        <taxon>Bacteria</taxon>
        <taxon>Bacillati</taxon>
        <taxon>Actinomycetota</taxon>
        <taxon>Actinomycetes</taxon>
        <taxon>Streptosporangiales</taxon>
        <taxon>Streptosporangiaceae</taxon>
        <taxon>Nonomuraea</taxon>
    </lineage>
</organism>
<dbReference type="AlphaFoldDB" id="A0A1I0K6B9"/>